<comment type="catalytic activity">
    <reaction evidence="1">
        <text>beta-D-ribopyranose = beta-D-ribofuranose</text>
        <dbReference type="Rhea" id="RHEA:25432"/>
        <dbReference type="ChEBI" id="CHEBI:27476"/>
        <dbReference type="ChEBI" id="CHEBI:47002"/>
        <dbReference type="EC" id="5.4.99.62"/>
    </reaction>
</comment>
<dbReference type="GO" id="GO:0036373">
    <property type="term" value="F:L-fucose mutarotase activity"/>
    <property type="evidence" value="ECO:0007669"/>
    <property type="project" value="UniProtKB-EC"/>
</dbReference>
<dbReference type="InterPro" id="IPR023750">
    <property type="entry name" value="RbsD-like_sf"/>
</dbReference>
<dbReference type="SUPFAM" id="SSF102546">
    <property type="entry name" value="RbsD-like"/>
    <property type="match status" value="1"/>
</dbReference>
<proteinExistence type="predicted"/>
<protein>
    <submittedName>
        <fullName evidence="4">L-fucose mutarotase</fullName>
    </submittedName>
</protein>
<evidence type="ECO:0000256" key="1">
    <source>
        <dbReference type="ARBA" id="ARBA00000223"/>
    </source>
</evidence>
<dbReference type="Gene3D" id="3.40.1650.10">
    <property type="entry name" value="RbsD-like domain"/>
    <property type="match status" value="1"/>
</dbReference>
<accession>A0A139RBM3</accession>
<dbReference type="InterPro" id="IPR050443">
    <property type="entry name" value="RbsD/FucU_mutarotase"/>
</dbReference>
<dbReference type="EMBL" id="LQZF01000166">
    <property type="protein sequence ID" value="KXU12104.1"/>
    <property type="molecule type" value="Genomic_DNA"/>
</dbReference>
<evidence type="ECO:0000256" key="2">
    <source>
        <dbReference type="ARBA" id="ARBA00023235"/>
    </source>
</evidence>
<dbReference type="Pfam" id="PF05025">
    <property type="entry name" value="RbsD_FucU"/>
    <property type="match status" value="1"/>
</dbReference>
<evidence type="ECO:0000313" key="5">
    <source>
        <dbReference type="Proteomes" id="UP000072578"/>
    </source>
</evidence>
<sequence>MLKNIPKIISPELVKYLMEMGHGDELVIADANFPAHRIGQRVVRCDGHGVPVILDAILQLLPLDTYSDYQAGLMQVVPGDPTIPVIWDEYKALLGKYHTGASIKEFERFEFYDQAEKAYLVIQTGESALYGNIILKKGVL</sequence>
<dbReference type="InterPro" id="IPR007721">
    <property type="entry name" value="RbsD_FucU"/>
</dbReference>
<dbReference type="GO" id="GO:0006004">
    <property type="term" value="P:fucose metabolic process"/>
    <property type="evidence" value="ECO:0007669"/>
    <property type="project" value="TreeGrafter"/>
</dbReference>
<comment type="caution">
    <text evidence="4">The sequence shown here is derived from an EMBL/GenBank/DDBJ whole genome shotgun (WGS) entry which is preliminary data.</text>
</comment>
<dbReference type="AlphaFoldDB" id="A0A139RBM3"/>
<comment type="catalytic activity">
    <reaction evidence="3">
        <text>alpha-L-fucose = beta-L-fucose</text>
        <dbReference type="Rhea" id="RHEA:25580"/>
        <dbReference type="ChEBI" id="CHEBI:42548"/>
        <dbReference type="ChEBI" id="CHEBI:42589"/>
        <dbReference type="EC" id="5.1.3.29"/>
    </reaction>
</comment>
<dbReference type="PANTHER" id="PTHR31690:SF4">
    <property type="entry name" value="FUCOSE MUTAROTASE"/>
    <property type="match status" value="1"/>
</dbReference>
<dbReference type="PANTHER" id="PTHR31690">
    <property type="entry name" value="FUCOSE MUTAROTASE"/>
    <property type="match status" value="1"/>
</dbReference>
<evidence type="ECO:0000256" key="3">
    <source>
        <dbReference type="ARBA" id="ARBA00036324"/>
    </source>
</evidence>
<organism evidence="4 5">
    <name type="scientific">Streptococcus infantis</name>
    <dbReference type="NCBI Taxonomy" id="68892"/>
    <lineage>
        <taxon>Bacteria</taxon>
        <taxon>Bacillati</taxon>
        <taxon>Bacillota</taxon>
        <taxon>Bacilli</taxon>
        <taxon>Lactobacillales</taxon>
        <taxon>Streptococcaceae</taxon>
        <taxon>Streptococcus</taxon>
    </lineage>
</organism>
<dbReference type="PATRIC" id="fig|68892.8.peg.1980"/>
<keyword evidence="2" id="KW-0413">Isomerase</keyword>
<dbReference type="GO" id="GO:0062193">
    <property type="term" value="F:D-ribose pyranase activity"/>
    <property type="evidence" value="ECO:0007669"/>
    <property type="project" value="UniProtKB-EC"/>
</dbReference>
<reference evidence="4 5" key="1">
    <citation type="submission" date="2016-01" db="EMBL/GenBank/DDBJ databases">
        <title>Highly variable Streptococcus oralis are common among viridans streptococci isolated from primates.</title>
        <authorList>
            <person name="Denapaite D."/>
            <person name="Rieger M."/>
            <person name="Koendgen S."/>
            <person name="Brueckner R."/>
            <person name="Ochigava I."/>
            <person name="Kappeler P."/>
            <person name="Maetz-Rensing K."/>
            <person name="Leendertz F."/>
            <person name="Hakenbeck R."/>
        </authorList>
    </citation>
    <scope>NUCLEOTIDE SEQUENCE [LARGE SCALE GENOMIC DNA]</scope>
    <source>
        <strain evidence="4 5">DD18</strain>
    </source>
</reference>
<dbReference type="Proteomes" id="UP000072578">
    <property type="component" value="Unassembled WGS sequence"/>
</dbReference>
<gene>
    <name evidence="4" type="ORF">SINDD18_01814</name>
</gene>
<evidence type="ECO:0000313" key="4">
    <source>
        <dbReference type="EMBL" id="KXU12104.1"/>
    </source>
</evidence>
<name>A0A139RBM3_9STRE</name>
<dbReference type="RefSeq" id="WP_061863936.1">
    <property type="nucleotide sequence ID" value="NZ_JASHBN010000010.1"/>
</dbReference>
<dbReference type="GO" id="GO:0042806">
    <property type="term" value="F:fucose binding"/>
    <property type="evidence" value="ECO:0007669"/>
    <property type="project" value="TreeGrafter"/>
</dbReference>